<dbReference type="RefSeq" id="WP_283413227.1">
    <property type="nucleotide sequence ID" value="NZ_FXUA01000004.1"/>
</dbReference>
<evidence type="ECO:0000256" key="6">
    <source>
        <dbReference type="ARBA" id="ARBA00023163"/>
    </source>
</evidence>
<evidence type="ECO:0000259" key="11">
    <source>
        <dbReference type="PROSITE" id="PS50109"/>
    </source>
</evidence>
<dbReference type="SUPFAM" id="SSF55874">
    <property type="entry name" value="ATPase domain of HSP90 chaperone/DNA topoisomerase II/histidine kinase"/>
    <property type="match status" value="1"/>
</dbReference>
<dbReference type="InterPro" id="IPR003661">
    <property type="entry name" value="HisK_dim/P_dom"/>
</dbReference>
<dbReference type="InterPro" id="IPR015943">
    <property type="entry name" value="WD40/YVTN_repeat-like_dom_sf"/>
</dbReference>
<dbReference type="InterPro" id="IPR013783">
    <property type="entry name" value="Ig-like_fold"/>
</dbReference>
<dbReference type="InterPro" id="IPR009057">
    <property type="entry name" value="Homeodomain-like_sf"/>
</dbReference>
<dbReference type="SUPFAM" id="SSF52172">
    <property type="entry name" value="CheY-like"/>
    <property type="match status" value="1"/>
</dbReference>
<keyword evidence="8" id="KW-1133">Transmembrane helix</keyword>
<gene>
    <name evidence="13" type="ORF">SAMN06265367_104109</name>
</gene>
<proteinExistence type="predicted"/>
<keyword evidence="13" id="KW-0418">Kinase</keyword>
<dbReference type="InterPro" id="IPR003594">
    <property type="entry name" value="HATPase_dom"/>
</dbReference>
<keyword evidence="6" id="KW-0804">Transcription</keyword>
<evidence type="ECO:0000256" key="4">
    <source>
        <dbReference type="ARBA" id="ARBA00023015"/>
    </source>
</evidence>
<keyword evidence="3 7" id="KW-0597">Phosphoprotein</keyword>
<dbReference type="Gene3D" id="3.30.565.10">
    <property type="entry name" value="Histidine kinase-like ATPase, C-terminal domain"/>
    <property type="match status" value="1"/>
</dbReference>
<dbReference type="Pfam" id="PF02518">
    <property type="entry name" value="HATPase_c"/>
    <property type="match status" value="1"/>
</dbReference>
<keyword evidence="4" id="KW-0805">Transcription regulation</keyword>
<dbReference type="Pfam" id="PF00072">
    <property type="entry name" value="Response_reg"/>
    <property type="match status" value="1"/>
</dbReference>
<keyword evidence="13" id="KW-0808">Transferase</keyword>
<protein>
    <recommendedName>
        <fullName evidence="2">histidine kinase</fullName>
        <ecNumber evidence="2">2.7.13.3</ecNumber>
    </recommendedName>
</protein>
<evidence type="ECO:0000256" key="3">
    <source>
        <dbReference type="ARBA" id="ARBA00022553"/>
    </source>
</evidence>
<keyword evidence="5" id="KW-0238">DNA-binding</keyword>
<dbReference type="Gene3D" id="1.10.10.60">
    <property type="entry name" value="Homeodomain-like"/>
    <property type="match status" value="1"/>
</dbReference>
<dbReference type="PROSITE" id="PS50109">
    <property type="entry name" value="HIS_KIN"/>
    <property type="match status" value="1"/>
</dbReference>
<dbReference type="EMBL" id="FXUA01000004">
    <property type="protein sequence ID" value="SMP24715.1"/>
    <property type="molecule type" value="Genomic_DNA"/>
</dbReference>
<feature type="signal peptide" evidence="9">
    <location>
        <begin position="1"/>
        <end position="22"/>
    </location>
</feature>
<dbReference type="SMART" id="SM00387">
    <property type="entry name" value="HATPase_c"/>
    <property type="match status" value="1"/>
</dbReference>
<dbReference type="Gene3D" id="2.130.10.10">
    <property type="entry name" value="YVTN repeat-like/Quinoprotein amine dehydrogenase"/>
    <property type="match status" value="2"/>
</dbReference>
<evidence type="ECO:0000256" key="8">
    <source>
        <dbReference type="SAM" id="Phobius"/>
    </source>
</evidence>
<accession>A0ABY1P2G2</accession>
<dbReference type="Pfam" id="PF00512">
    <property type="entry name" value="HisKA"/>
    <property type="match status" value="1"/>
</dbReference>
<dbReference type="InterPro" id="IPR018062">
    <property type="entry name" value="HTH_AraC-typ_CS"/>
</dbReference>
<keyword evidence="9" id="KW-0732">Signal</keyword>
<feature type="domain" description="Histidine kinase" evidence="11">
    <location>
        <begin position="868"/>
        <end position="1089"/>
    </location>
</feature>
<dbReference type="SMART" id="SM00342">
    <property type="entry name" value="HTH_ARAC"/>
    <property type="match status" value="1"/>
</dbReference>
<dbReference type="PRINTS" id="PR00344">
    <property type="entry name" value="BCTRLSENSOR"/>
</dbReference>
<name>A0ABY1P2G2_9BACT</name>
<dbReference type="Gene3D" id="2.60.40.10">
    <property type="entry name" value="Immunoglobulins"/>
    <property type="match status" value="1"/>
</dbReference>
<dbReference type="InterPro" id="IPR005467">
    <property type="entry name" value="His_kinase_dom"/>
</dbReference>
<evidence type="ECO:0000256" key="5">
    <source>
        <dbReference type="ARBA" id="ARBA00023125"/>
    </source>
</evidence>
<keyword evidence="14" id="KW-1185">Reference proteome</keyword>
<dbReference type="InterPro" id="IPR018060">
    <property type="entry name" value="HTH_AraC"/>
</dbReference>
<evidence type="ECO:0000256" key="7">
    <source>
        <dbReference type="PROSITE-ProRule" id="PRU00169"/>
    </source>
</evidence>
<keyword evidence="8" id="KW-0472">Membrane</keyword>
<dbReference type="CDD" id="cd17574">
    <property type="entry name" value="REC_OmpR"/>
    <property type="match status" value="1"/>
</dbReference>
<dbReference type="SUPFAM" id="SSF63829">
    <property type="entry name" value="Calcium-dependent phosphotriesterase"/>
    <property type="match status" value="3"/>
</dbReference>
<feature type="domain" description="Response regulatory" evidence="12">
    <location>
        <begin position="1113"/>
        <end position="1228"/>
    </location>
</feature>
<dbReference type="InterPro" id="IPR011006">
    <property type="entry name" value="CheY-like_superfamily"/>
</dbReference>
<sequence length="1369" mass="156083">MKGIVVFGIACLFMLWAGPVSAQDEVEKLVFRNLDENLGLSNSNILSIIRDANGMMWYGTAYGLYRYDGTRTKVFLNTKDSTSISHNNIHRLFVGPNDKLWIKNVNGIFDIYNPENEQFSRGVKVFSSVYHLASDSVGMLMKDRQNRFWFTHPSKGISIYDQDSGKTVYVQKSNEIGSLFSNQIVAVGEAPDGLIWVVHQTGVIDLLDPNRLIVTKTLKLPKDEIPTVANYEMTIDSDGDAWIYDPDRDLGVFRVDGFTHEVQVNQEDRGNYRLNNNMVKSVVEAKKGQIWLGTDHGGINVIDKSSRKVKYLTGENALDNTMPHNVIYSLYKDNEDIIWVGTHKKGVAYYHQGLLRFSHVRKNFSDLNSLPFNDVNAFAEDSLGNLYIGTNGGGLYYHDRKSNTYKHYKHDPESKNSLIGDVIVDLMIDREGVLWIGTYLNGLGSFDGKEFKNYQYQPDKQAGIPGPSIWKLFEDSTGKIWIGTLRSGISMLDKERKVFHNYPAGSAPFYPNNQYITGFAEDKSGNIWISGGSGINVLNYETGENGFYSETEGNGLVDSNTTDLFMDKEGVLWVTSMTGLYYFNTSDSSFVHYGEEEGLPTSYLVDLLEDDDHNFWISSQMGLIFAEINRNVEPYSITFQNFDQKDGLQAALFNKNSAIRTSKDEFIFGGPNGYNIFKSENFAFERNNPAVVFTDFQLFNEEVKVGDILSNRVLLPKSLENMDRLVLRHDENIFSIGFSALNFLYPEKNKYRYKLIGFNDDWIYLNDDLAKVTFTNLDPGNYTLVVQPGTVLDGWSLHEYKLDIKILAPFWKTPIAYFLYFIVIVAIIFYFRNQLISRQREKFDREQAMQEAKRVQDLDRLKTKFFTNLSHEFRTPLSLILTPTEHLISETDDIGLLGQYKIIQRNARRLLKLINQLLDVKNVEKGGLVFHPSEGDIVQFIKECVADFHELSENKHIHLSFETNKNSQQAIFDPDKLEKIIFNLLSNAFKFTPEDGGITVTLELQQENEELAILNLSVSDTGIGISLEDQHKIFDRFYTTEGHKQQLNQGSGIGLSLVQDFARTMNGEIRVESEPGLGSVFTLSIPINLIIQENWEEVEDDDHVIERANQKDLILIAEDHVEFRNYLKECLSDSYQVLTATNGAQGWDLAQQHIPDLIISDVMMPQMDGKEFCQKVKTDIKTSHIPVILLTAKKSEETMVQGLDSGCNLYLTKPFNLEVLQLSIKNLLRERNIIQEQNRNKIQINASEVNVTSLDDQLILKAVALVEKYMEDPQLSVEFLSKELGMSRVHLYKKLQSITGKSPIEFIRLIRLKRASQLLAKSQLNVSEIAYMVGYNNAKYFAKHFKAEFSILPSEYAARQQEITTEQSQ</sequence>
<dbReference type="InterPro" id="IPR001789">
    <property type="entry name" value="Sig_transdc_resp-reg_receiver"/>
</dbReference>
<feature type="chain" id="PRO_5045738594" description="histidine kinase" evidence="9">
    <location>
        <begin position="23"/>
        <end position="1369"/>
    </location>
</feature>
<feature type="modified residue" description="4-aspartylphosphate" evidence="7">
    <location>
        <position position="1161"/>
    </location>
</feature>
<comment type="caution">
    <text evidence="13">The sequence shown here is derived from an EMBL/GenBank/DDBJ whole genome shotgun (WGS) entry which is preliminary data.</text>
</comment>
<dbReference type="InterPro" id="IPR004358">
    <property type="entry name" value="Sig_transdc_His_kin-like_C"/>
</dbReference>
<evidence type="ECO:0000256" key="2">
    <source>
        <dbReference type="ARBA" id="ARBA00012438"/>
    </source>
</evidence>
<dbReference type="PROSITE" id="PS01124">
    <property type="entry name" value="HTH_ARAC_FAMILY_2"/>
    <property type="match status" value="1"/>
</dbReference>
<dbReference type="CDD" id="cd16922">
    <property type="entry name" value="HATPase_EvgS-ArcB-TorS-like"/>
    <property type="match status" value="1"/>
</dbReference>
<evidence type="ECO:0000259" key="10">
    <source>
        <dbReference type="PROSITE" id="PS01124"/>
    </source>
</evidence>
<evidence type="ECO:0000259" key="12">
    <source>
        <dbReference type="PROSITE" id="PS50110"/>
    </source>
</evidence>
<dbReference type="Pfam" id="PF07495">
    <property type="entry name" value="Y_Y_Y"/>
    <property type="match status" value="1"/>
</dbReference>
<dbReference type="InterPro" id="IPR036097">
    <property type="entry name" value="HisK_dim/P_sf"/>
</dbReference>
<organism evidence="13 14">
    <name type="scientific">Algoriphagus winogradskyi</name>
    <dbReference type="NCBI Taxonomy" id="237017"/>
    <lineage>
        <taxon>Bacteria</taxon>
        <taxon>Pseudomonadati</taxon>
        <taxon>Bacteroidota</taxon>
        <taxon>Cytophagia</taxon>
        <taxon>Cytophagales</taxon>
        <taxon>Cyclobacteriaceae</taxon>
        <taxon>Algoriphagus</taxon>
    </lineage>
</organism>
<dbReference type="Proteomes" id="UP001157915">
    <property type="component" value="Unassembled WGS sequence"/>
</dbReference>
<dbReference type="PANTHER" id="PTHR43547:SF2">
    <property type="entry name" value="HYBRID SIGNAL TRANSDUCTION HISTIDINE KINASE C"/>
    <property type="match status" value="1"/>
</dbReference>
<dbReference type="CDD" id="cd00082">
    <property type="entry name" value="HisKA"/>
    <property type="match status" value="1"/>
</dbReference>
<dbReference type="SUPFAM" id="SSF47384">
    <property type="entry name" value="Homodimeric domain of signal transducing histidine kinase"/>
    <property type="match status" value="1"/>
</dbReference>
<dbReference type="SMART" id="SM00388">
    <property type="entry name" value="HisKA"/>
    <property type="match status" value="1"/>
</dbReference>
<dbReference type="SUPFAM" id="SSF46689">
    <property type="entry name" value="Homeodomain-like"/>
    <property type="match status" value="1"/>
</dbReference>
<keyword evidence="8" id="KW-0812">Transmembrane</keyword>
<dbReference type="SMART" id="SM00448">
    <property type="entry name" value="REC"/>
    <property type="match status" value="1"/>
</dbReference>
<dbReference type="InterPro" id="IPR011123">
    <property type="entry name" value="Y_Y_Y"/>
</dbReference>
<evidence type="ECO:0000256" key="9">
    <source>
        <dbReference type="SAM" id="SignalP"/>
    </source>
</evidence>
<feature type="transmembrane region" description="Helical" evidence="8">
    <location>
        <begin position="815"/>
        <end position="832"/>
    </location>
</feature>
<dbReference type="PANTHER" id="PTHR43547">
    <property type="entry name" value="TWO-COMPONENT HISTIDINE KINASE"/>
    <property type="match status" value="1"/>
</dbReference>
<dbReference type="Gene3D" id="3.40.50.2300">
    <property type="match status" value="1"/>
</dbReference>
<dbReference type="Gene3D" id="1.10.287.130">
    <property type="match status" value="1"/>
</dbReference>
<dbReference type="Pfam" id="PF07494">
    <property type="entry name" value="Reg_prop"/>
    <property type="match status" value="4"/>
</dbReference>
<reference evidence="13 14" key="1">
    <citation type="submission" date="2017-05" db="EMBL/GenBank/DDBJ databases">
        <authorList>
            <person name="Varghese N."/>
            <person name="Submissions S."/>
        </authorList>
    </citation>
    <scope>NUCLEOTIDE SEQUENCE [LARGE SCALE GENOMIC DNA]</scope>
    <source>
        <strain evidence="13 14">DSM 15360</strain>
    </source>
</reference>
<dbReference type="GO" id="GO:0016301">
    <property type="term" value="F:kinase activity"/>
    <property type="evidence" value="ECO:0007669"/>
    <property type="project" value="UniProtKB-KW"/>
</dbReference>
<dbReference type="InterPro" id="IPR011110">
    <property type="entry name" value="Reg_prop"/>
</dbReference>
<dbReference type="Pfam" id="PF12833">
    <property type="entry name" value="HTH_18"/>
    <property type="match status" value="1"/>
</dbReference>
<evidence type="ECO:0000313" key="14">
    <source>
        <dbReference type="Proteomes" id="UP001157915"/>
    </source>
</evidence>
<evidence type="ECO:0000256" key="1">
    <source>
        <dbReference type="ARBA" id="ARBA00000085"/>
    </source>
</evidence>
<comment type="catalytic activity">
    <reaction evidence="1">
        <text>ATP + protein L-histidine = ADP + protein N-phospho-L-histidine.</text>
        <dbReference type="EC" id="2.7.13.3"/>
    </reaction>
</comment>
<feature type="domain" description="HTH araC/xylS-type" evidence="10">
    <location>
        <begin position="1260"/>
        <end position="1359"/>
    </location>
</feature>
<dbReference type="PROSITE" id="PS00041">
    <property type="entry name" value="HTH_ARAC_FAMILY_1"/>
    <property type="match status" value="1"/>
</dbReference>
<dbReference type="InterPro" id="IPR036890">
    <property type="entry name" value="HATPase_C_sf"/>
</dbReference>
<evidence type="ECO:0000313" key="13">
    <source>
        <dbReference type="EMBL" id="SMP24715.1"/>
    </source>
</evidence>
<dbReference type="EC" id="2.7.13.3" evidence="2"/>
<dbReference type="PROSITE" id="PS50110">
    <property type="entry name" value="RESPONSE_REGULATORY"/>
    <property type="match status" value="1"/>
</dbReference>